<keyword evidence="2" id="KW-0732">Signal</keyword>
<dbReference type="AlphaFoldDB" id="A0AAN6QFZ7"/>
<evidence type="ECO:0000256" key="1">
    <source>
        <dbReference type="SAM" id="MobiDB-lite"/>
    </source>
</evidence>
<keyword evidence="5" id="KW-1185">Reference proteome</keyword>
<feature type="compositionally biased region" description="Low complexity" evidence="1">
    <location>
        <begin position="356"/>
        <end position="412"/>
    </location>
</feature>
<feature type="compositionally biased region" description="Polar residues" evidence="1">
    <location>
        <begin position="421"/>
        <end position="436"/>
    </location>
</feature>
<feature type="chain" id="PRO_5043001795" evidence="2">
    <location>
        <begin position="19"/>
        <end position="436"/>
    </location>
</feature>
<feature type="region of interest" description="Disordered" evidence="1">
    <location>
        <begin position="344"/>
        <end position="436"/>
    </location>
</feature>
<dbReference type="GO" id="GO:0008199">
    <property type="term" value="F:ferric iron binding"/>
    <property type="evidence" value="ECO:0007669"/>
    <property type="project" value="InterPro"/>
</dbReference>
<dbReference type="InterPro" id="IPR000627">
    <property type="entry name" value="Intradiol_dOase_C"/>
</dbReference>
<dbReference type="GeneID" id="89936191"/>
<evidence type="ECO:0000256" key="2">
    <source>
        <dbReference type="SAM" id="SignalP"/>
    </source>
</evidence>
<dbReference type="PANTHER" id="PTHR34315:SF1">
    <property type="entry name" value="INTRADIOL RING-CLEAVAGE DIOXYGENASES DOMAIN-CONTAINING PROTEIN-RELATED"/>
    <property type="match status" value="1"/>
</dbReference>
<dbReference type="Proteomes" id="UP001302812">
    <property type="component" value="Unassembled WGS sequence"/>
</dbReference>
<feature type="domain" description="Intradiol ring-cleavage dioxygenases" evidence="3">
    <location>
        <begin position="121"/>
        <end position="258"/>
    </location>
</feature>
<proteinExistence type="predicted"/>
<dbReference type="Pfam" id="PF00775">
    <property type="entry name" value="Dioxygenase_C"/>
    <property type="match status" value="1"/>
</dbReference>
<dbReference type="GO" id="GO:0016702">
    <property type="term" value="F:oxidoreductase activity, acting on single donors with incorporation of molecular oxygen, incorporation of two atoms of oxygen"/>
    <property type="evidence" value="ECO:0007669"/>
    <property type="project" value="InterPro"/>
</dbReference>
<keyword evidence="4" id="KW-0223">Dioxygenase</keyword>
<feature type="signal peptide" evidence="2">
    <location>
        <begin position="1"/>
        <end position="18"/>
    </location>
</feature>
<reference evidence="4" key="1">
    <citation type="journal article" date="2023" name="Mol. Phylogenet. Evol.">
        <title>Genome-scale phylogeny and comparative genomics of the fungal order Sordariales.</title>
        <authorList>
            <person name="Hensen N."/>
            <person name="Bonometti L."/>
            <person name="Westerberg I."/>
            <person name="Brannstrom I.O."/>
            <person name="Guillou S."/>
            <person name="Cros-Aarteil S."/>
            <person name="Calhoun S."/>
            <person name="Haridas S."/>
            <person name="Kuo A."/>
            <person name="Mondo S."/>
            <person name="Pangilinan J."/>
            <person name="Riley R."/>
            <person name="LaButti K."/>
            <person name="Andreopoulos B."/>
            <person name="Lipzen A."/>
            <person name="Chen C."/>
            <person name="Yan M."/>
            <person name="Daum C."/>
            <person name="Ng V."/>
            <person name="Clum A."/>
            <person name="Steindorff A."/>
            <person name="Ohm R.A."/>
            <person name="Martin F."/>
            <person name="Silar P."/>
            <person name="Natvig D.O."/>
            <person name="Lalanne C."/>
            <person name="Gautier V."/>
            <person name="Ament-Velasquez S.L."/>
            <person name="Kruys A."/>
            <person name="Hutchinson M.I."/>
            <person name="Powell A.J."/>
            <person name="Barry K."/>
            <person name="Miller A.N."/>
            <person name="Grigoriev I.V."/>
            <person name="Debuchy R."/>
            <person name="Gladieux P."/>
            <person name="Hiltunen Thoren M."/>
            <person name="Johannesson H."/>
        </authorList>
    </citation>
    <scope>NUCLEOTIDE SEQUENCE</scope>
    <source>
        <strain evidence="4">CBS 508.74</strain>
    </source>
</reference>
<dbReference type="InterPro" id="IPR015889">
    <property type="entry name" value="Intradiol_dOase_core"/>
</dbReference>
<feature type="compositionally biased region" description="Gly residues" evidence="1">
    <location>
        <begin position="344"/>
        <end position="354"/>
    </location>
</feature>
<name>A0AAN6QFZ7_9PEZI</name>
<organism evidence="4 5">
    <name type="scientific">Canariomyces notabilis</name>
    <dbReference type="NCBI Taxonomy" id="2074819"/>
    <lineage>
        <taxon>Eukaryota</taxon>
        <taxon>Fungi</taxon>
        <taxon>Dikarya</taxon>
        <taxon>Ascomycota</taxon>
        <taxon>Pezizomycotina</taxon>
        <taxon>Sordariomycetes</taxon>
        <taxon>Sordariomycetidae</taxon>
        <taxon>Sordariales</taxon>
        <taxon>Chaetomiaceae</taxon>
        <taxon>Canariomyces</taxon>
    </lineage>
</organism>
<dbReference type="EMBL" id="MU853355">
    <property type="protein sequence ID" value="KAK4109545.1"/>
    <property type="molecule type" value="Genomic_DNA"/>
</dbReference>
<dbReference type="RefSeq" id="XP_064667115.1">
    <property type="nucleotide sequence ID" value="XM_064812066.1"/>
</dbReference>
<dbReference type="SUPFAM" id="SSF49482">
    <property type="entry name" value="Aromatic compound dioxygenase"/>
    <property type="match status" value="1"/>
</dbReference>
<comment type="caution">
    <text evidence="4">The sequence shown here is derived from an EMBL/GenBank/DDBJ whole genome shotgun (WGS) entry which is preliminary data.</text>
</comment>
<gene>
    <name evidence="4" type="ORF">N656DRAFT_715673</name>
</gene>
<evidence type="ECO:0000259" key="3">
    <source>
        <dbReference type="Pfam" id="PF00775"/>
    </source>
</evidence>
<keyword evidence="4" id="KW-0560">Oxidoreductase</keyword>
<evidence type="ECO:0000313" key="5">
    <source>
        <dbReference type="Proteomes" id="UP001302812"/>
    </source>
</evidence>
<dbReference type="PANTHER" id="PTHR34315">
    <property type="match status" value="1"/>
</dbReference>
<accession>A0AAN6QFZ7</accession>
<protein>
    <submittedName>
        <fullName evidence="4">Aromatic compound dioxygenase</fullName>
    </submittedName>
</protein>
<dbReference type="CDD" id="cd03457">
    <property type="entry name" value="intradiol_dioxygenase_like"/>
    <property type="match status" value="1"/>
</dbReference>
<sequence length="436" mass="46214">MQFTKAAAALAWLAFVAAHPGHDIAQEVAERRDFLNSVKRTTLSHCADKLKARGIEARNVARRQAEIAKARQKRGLKKRDFTDVLNTVHNKTDQGFTVDTNPATLFAGYNSCLLTPEVTQGPYYVAGEYVREDLVEDQPGVSLILDYQVIDIETCEPVPNVYLEMWHCNATGVYGGIVASGNGDSTDTSNIDNTWLRGIQPTNEDGVAQFQSIFPGHYVGRTTHIHVMAHTNATLQANKTLGLENYASHVGQVFFDQDLISAVESVAPYSTNQQALTTNEEDGIMAQEAATEGVDPIMEYTLLGDSVEDGIFGWIAFGINTTVSNRITPAVYLYEEGGVANPNAGGGMGGGPPGTGFPTGFPSGIPTGSGSSLPTSLSSESAISSAASSSASSAVTSVATSSGSSLRPGRPGTRPDGKQRPGTQGIAQRPGQQRGN</sequence>
<evidence type="ECO:0000313" key="4">
    <source>
        <dbReference type="EMBL" id="KAK4109545.1"/>
    </source>
</evidence>
<dbReference type="Gene3D" id="2.60.130.10">
    <property type="entry name" value="Aromatic compound dioxygenase"/>
    <property type="match status" value="1"/>
</dbReference>
<reference evidence="4" key="2">
    <citation type="submission" date="2023-05" db="EMBL/GenBank/DDBJ databases">
        <authorList>
            <consortium name="Lawrence Berkeley National Laboratory"/>
            <person name="Steindorff A."/>
            <person name="Hensen N."/>
            <person name="Bonometti L."/>
            <person name="Westerberg I."/>
            <person name="Brannstrom I.O."/>
            <person name="Guillou S."/>
            <person name="Cros-Aarteil S."/>
            <person name="Calhoun S."/>
            <person name="Haridas S."/>
            <person name="Kuo A."/>
            <person name="Mondo S."/>
            <person name="Pangilinan J."/>
            <person name="Riley R."/>
            <person name="Labutti K."/>
            <person name="Andreopoulos B."/>
            <person name="Lipzen A."/>
            <person name="Chen C."/>
            <person name="Yanf M."/>
            <person name="Daum C."/>
            <person name="Ng V."/>
            <person name="Clum A."/>
            <person name="Ohm R."/>
            <person name="Martin F."/>
            <person name="Silar P."/>
            <person name="Natvig D."/>
            <person name="Lalanne C."/>
            <person name="Gautier V."/>
            <person name="Ament-Velasquez S.L."/>
            <person name="Kruys A."/>
            <person name="Hutchinson M.I."/>
            <person name="Powell A.J."/>
            <person name="Barry K."/>
            <person name="Miller A.N."/>
            <person name="Grigoriev I.V."/>
            <person name="Debuchy R."/>
            <person name="Gladieux P."/>
            <person name="Thoren M.H."/>
            <person name="Johannesson H."/>
        </authorList>
    </citation>
    <scope>NUCLEOTIDE SEQUENCE</scope>
    <source>
        <strain evidence="4">CBS 508.74</strain>
    </source>
</reference>